<evidence type="ECO:0000259" key="9">
    <source>
        <dbReference type="Pfam" id="PF22997"/>
    </source>
</evidence>
<organism evidence="10 11">
    <name type="scientific">Basidiobolus ranarum</name>
    <dbReference type="NCBI Taxonomy" id="34480"/>
    <lineage>
        <taxon>Eukaryota</taxon>
        <taxon>Fungi</taxon>
        <taxon>Fungi incertae sedis</taxon>
        <taxon>Zoopagomycota</taxon>
        <taxon>Entomophthoromycotina</taxon>
        <taxon>Basidiobolomycetes</taxon>
        <taxon>Basidiobolales</taxon>
        <taxon>Basidiobolaceae</taxon>
        <taxon>Basidiobolus</taxon>
    </lineage>
</organism>
<keyword evidence="4 8" id="KW-0812">Transmembrane</keyword>
<dbReference type="PANTHER" id="PTHR22914:SF41">
    <property type="entry name" value="CHITIN SYNTHASE 7"/>
    <property type="match status" value="1"/>
</dbReference>
<name>A0ABR2VJ94_9FUNG</name>
<comment type="caution">
    <text evidence="10">The sequence shown here is derived from an EMBL/GenBank/DDBJ whole genome shotgun (WGS) entry which is preliminary data.</text>
</comment>
<reference evidence="10 11" key="1">
    <citation type="submission" date="2023-04" db="EMBL/GenBank/DDBJ databases">
        <title>Genome of Basidiobolus ranarum AG-B5.</title>
        <authorList>
            <person name="Stajich J.E."/>
            <person name="Carter-House D."/>
            <person name="Gryganskyi A."/>
        </authorList>
    </citation>
    <scope>NUCLEOTIDE SEQUENCE [LARGE SCALE GENOMIC DNA]</scope>
    <source>
        <strain evidence="10 11">AG-B5</strain>
    </source>
</reference>
<evidence type="ECO:0000256" key="4">
    <source>
        <dbReference type="ARBA" id="ARBA00022692"/>
    </source>
</evidence>
<feature type="domain" description="Chitin synthase 4-like" evidence="9">
    <location>
        <begin position="17"/>
        <end position="84"/>
    </location>
</feature>
<keyword evidence="6" id="KW-0325">Glycoprotein</keyword>
<evidence type="ECO:0000256" key="3">
    <source>
        <dbReference type="ARBA" id="ARBA00022679"/>
    </source>
</evidence>
<evidence type="ECO:0000256" key="2">
    <source>
        <dbReference type="ARBA" id="ARBA00022475"/>
    </source>
</evidence>
<accession>A0ABR2VJ94</accession>
<keyword evidence="2" id="KW-1003">Cell membrane</keyword>
<dbReference type="InterPro" id="IPR004835">
    <property type="entry name" value="Chitin_synth"/>
</dbReference>
<evidence type="ECO:0000313" key="11">
    <source>
        <dbReference type="Proteomes" id="UP001479436"/>
    </source>
</evidence>
<dbReference type="Pfam" id="PF22997">
    <property type="entry name" value="CHS4"/>
    <property type="match status" value="1"/>
</dbReference>
<proteinExistence type="predicted"/>
<feature type="transmembrane region" description="Helical" evidence="8">
    <location>
        <begin position="97"/>
        <end position="124"/>
    </location>
</feature>
<evidence type="ECO:0000256" key="5">
    <source>
        <dbReference type="ARBA" id="ARBA00023136"/>
    </source>
</evidence>
<dbReference type="PANTHER" id="PTHR22914">
    <property type="entry name" value="CHITIN SYNTHASE"/>
    <property type="match status" value="1"/>
</dbReference>
<evidence type="ECO:0000256" key="6">
    <source>
        <dbReference type="ARBA" id="ARBA00023180"/>
    </source>
</evidence>
<evidence type="ECO:0000256" key="7">
    <source>
        <dbReference type="SAM" id="MobiDB-lite"/>
    </source>
</evidence>
<evidence type="ECO:0000256" key="8">
    <source>
        <dbReference type="SAM" id="Phobius"/>
    </source>
</evidence>
<protein>
    <recommendedName>
        <fullName evidence="9">Chitin synthase 4-like domain-containing protein</fullName>
    </recommendedName>
</protein>
<evidence type="ECO:0000256" key="1">
    <source>
        <dbReference type="ARBA" id="ARBA00004651"/>
    </source>
</evidence>
<comment type="subcellular location">
    <subcellularLocation>
        <location evidence="1">Cell membrane</location>
        <topology evidence="1">Multi-pass membrane protein</topology>
    </subcellularLocation>
</comment>
<keyword evidence="3" id="KW-0808">Transferase</keyword>
<keyword evidence="5 8" id="KW-0472">Membrane</keyword>
<dbReference type="Proteomes" id="UP001479436">
    <property type="component" value="Unassembled WGS sequence"/>
</dbReference>
<dbReference type="Pfam" id="PF03142">
    <property type="entry name" value="Chitin_synth_2"/>
    <property type="match status" value="1"/>
</dbReference>
<dbReference type="EMBL" id="JASJQH010012428">
    <property type="protein sequence ID" value="KAK9659912.1"/>
    <property type="molecule type" value="Genomic_DNA"/>
</dbReference>
<feature type="region of interest" description="Disordered" evidence="7">
    <location>
        <begin position="290"/>
        <end position="309"/>
    </location>
</feature>
<dbReference type="InterPro" id="IPR054295">
    <property type="entry name" value="CHS4-like_dom"/>
</dbReference>
<keyword evidence="8" id="KW-1133">Transmembrane helix</keyword>
<evidence type="ECO:0000313" key="10">
    <source>
        <dbReference type="EMBL" id="KAK9659912.1"/>
    </source>
</evidence>
<gene>
    <name evidence="10" type="ORF">K7432_018288</name>
</gene>
<sequence length="309" mass="33698">MPFGAHRECTSKVWTYKYLVIDGLVLNLNPYIQANPSPIPNDIVDAAIREAISNNIVDATRLFLRQPLLKSSIPCIQNKYKAGHLSKATTGCFGVKLFFITSMIVILGLVLSRFLMAVVFDWLISFKLARPPPKSKTLPIVVSRSSPWALHQNSSTSSFGVSSISLPEVNVNLNSSELFTILLVTCYSEGESSIRCTIESLASTEYGDDHKLLFIVADGIITGSGNDRSTPDICVDLLEIDPAFENPEPMSYIAVAAGAKQHNMAKVYAGHFNHKGHRVPTIVVVKCGTPEEQSAPKPGNRAELPITIA</sequence>
<keyword evidence="11" id="KW-1185">Reference proteome</keyword>